<dbReference type="EMBL" id="GGEC01084434">
    <property type="protein sequence ID" value="MBX64918.1"/>
    <property type="molecule type" value="Transcribed_RNA"/>
</dbReference>
<reference evidence="1" key="1">
    <citation type="submission" date="2018-02" db="EMBL/GenBank/DDBJ databases">
        <title>Rhizophora mucronata_Transcriptome.</title>
        <authorList>
            <person name="Meera S.P."/>
            <person name="Sreeshan A."/>
            <person name="Augustine A."/>
        </authorList>
    </citation>
    <scope>NUCLEOTIDE SEQUENCE</scope>
    <source>
        <tissue evidence="1">Leaf</tissue>
    </source>
</reference>
<dbReference type="AlphaFoldDB" id="A0A2P2QD76"/>
<proteinExistence type="predicted"/>
<organism evidence="1">
    <name type="scientific">Rhizophora mucronata</name>
    <name type="common">Asiatic mangrove</name>
    <dbReference type="NCBI Taxonomy" id="61149"/>
    <lineage>
        <taxon>Eukaryota</taxon>
        <taxon>Viridiplantae</taxon>
        <taxon>Streptophyta</taxon>
        <taxon>Embryophyta</taxon>
        <taxon>Tracheophyta</taxon>
        <taxon>Spermatophyta</taxon>
        <taxon>Magnoliopsida</taxon>
        <taxon>eudicotyledons</taxon>
        <taxon>Gunneridae</taxon>
        <taxon>Pentapetalae</taxon>
        <taxon>rosids</taxon>
        <taxon>fabids</taxon>
        <taxon>Malpighiales</taxon>
        <taxon>Rhizophoraceae</taxon>
        <taxon>Rhizophora</taxon>
    </lineage>
</organism>
<evidence type="ECO:0000313" key="1">
    <source>
        <dbReference type="EMBL" id="MBX64918.1"/>
    </source>
</evidence>
<name>A0A2P2QD76_RHIMU</name>
<sequence>MKRNSSAIRCQDHEMEQLLDVSSLSVDPSQLRFVLQTGRIFHLVCNGRTFFPIKWELVQFKQGRWWILCFILV</sequence>
<accession>A0A2P2QD76</accession>
<protein>
    <submittedName>
        <fullName evidence="1">Uncharacterized protein</fullName>
    </submittedName>
</protein>